<dbReference type="Proteomes" id="UP000076858">
    <property type="component" value="Unassembled WGS sequence"/>
</dbReference>
<name>A0A164V5S2_9CRUS</name>
<keyword evidence="3" id="KW-1185">Reference proteome</keyword>
<dbReference type="PANTHER" id="PTHR47160">
    <property type="entry name" value="PUTATIVE-RELATED"/>
    <property type="match status" value="1"/>
</dbReference>
<evidence type="ECO:0000259" key="1">
    <source>
        <dbReference type="Pfam" id="PF21787"/>
    </source>
</evidence>
<evidence type="ECO:0000313" key="3">
    <source>
        <dbReference type="Proteomes" id="UP000076858"/>
    </source>
</evidence>
<accession>A0A164V5S2</accession>
<comment type="caution">
    <text evidence="2">The sequence shown here is derived from an EMBL/GenBank/DDBJ whole genome shotgun (WGS) entry which is preliminary data.</text>
</comment>
<feature type="domain" description="Transposable element P transposase-like RNase H" evidence="1">
    <location>
        <begin position="610"/>
        <end position="699"/>
    </location>
</feature>
<dbReference type="AlphaFoldDB" id="A0A164V5S2"/>
<reference evidence="2 3" key="1">
    <citation type="submission" date="2016-03" db="EMBL/GenBank/DDBJ databases">
        <title>EvidentialGene: Evidence-directed Construction of Genes on Genomes.</title>
        <authorList>
            <person name="Gilbert D.G."/>
            <person name="Choi J.-H."/>
            <person name="Mockaitis K."/>
            <person name="Colbourne J."/>
            <person name="Pfrender M."/>
        </authorList>
    </citation>
    <scope>NUCLEOTIDE SEQUENCE [LARGE SCALE GENOMIC DNA]</scope>
    <source>
        <strain evidence="2 3">Xinb3</strain>
        <tissue evidence="2">Complete organism</tissue>
    </source>
</reference>
<evidence type="ECO:0000313" key="2">
    <source>
        <dbReference type="EMBL" id="KZS11995.1"/>
    </source>
</evidence>
<sequence length="759" mass="86938">MAEDIEDRFKFLPSARDCGTQNEEVQHLVLTDTINFHLWHVNGIGFQCYRKRSHNCLARVYFDEELRRYVQGVNHNDHSNDEQEILNRELKHYCKVQFQQTNISYEAIHARVCELKQKDGTNFYSGEVLWMDVATGNEESAQVFGNVENRSVDFLAARNTPYGCVWTPAFILKTRKSKQLHVLAIDLVKQKCQELFGRVPAPTIFVADYELALLGAITECFAGCKSRGCWFHTSQAFENYFYSTSDDITAAYRVYLNQWFSYIQDFWINRIGASRFSVYRAINRTNNFCESGHRTLNKCMNGNHINYFEFINKLRTLGCKANRDISNAKSGMLISEQRKLFKKTETNKLEKIRISWIENSLEIRMQTFNLLPNSSKPQQKIILKIIQKMILLMPSKTTKIFYWRLLYFYENHAPHIHAAFQMLLDPTQVLVPQARPLNRNEPPLQFADPIRIAPQPARRVGRLRLNPLPQPRAINYQAAVSEIARRNAAVYRGRQRGGRRAVPVLRPAVEPEPEILATEMEVENFLNVQQNQECLAGDGERQQLVKALKPRILDVRSTAGGPRLRTQPRAKIQKQHPWPQELVAAIPSSVLPNATVTGINSSLDDKHLLEWKGLVDFGDGTKSPIPEGFADHALVFIFRGHNFRWIQPIACFASQGATSGKVLHEIITQAMITLHNHGAIVKATVSDVPVCNKPAMEMFGIDVKKNLNGTCRSSFAHPMDDSINFYHFVDAPHLLKCARNYILTHRKVQFAGSTLNYVF</sequence>
<dbReference type="EMBL" id="LRGB01001411">
    <property type="protein sequence ID" value="KZS11995.1"/>
    <property type="molecule type" value="Genomic_DNA"/>
</dbReference>
<dbReference type="PANTHER" id="PTHR47160:SF10">
    <property type="entry name" value="MULE TRANSPOSASE DOMAIN-CONTAINING PROTEIN"/>
    <property type="match status" value="1"/>
</dbReference>
<dbReference type="InterPro" id="IPR048365">
    <property type="entry name" value="TNP-like_RNaseH_N"/>
</dbReference>
<organism evidence="2 3">
    <name type="scientific">Daphnia magna</name>
    <dbReference type="NCBI Taxonomy" id="35525"/>
    <lineage>
        <taxon>Eukaryota</taxon>
        <taxon>Metazoa</taxon>
        <taxon>Ecdysozoa</taxon>
        <taxon>Arthropoda</taxon>
        <taxon>Crustacea</taxon>
        <taxon>Branchiopoda</taxon>
        <taxon>Diplostraca</taxon>
        <taxon>Cladocera</taxon>
        <taxon>Anomopoda</taxon>
        <taxon>Daphniidae</taxon>
        <taxon>Daphnia</taxon>
    </lineage>
</organism>
<gene>
    <name evidence="2" type="ORF">APZ42_023180</name>
</gene>
<proteinExistence type="predicted"/>
<dbReference type="Pfam" id="PF21787">
    <property type="entry name" value="TNP-like_RNaseH_N"/>
    <property type="match status" value="1"/>
</dbReference>
<protein>
    <recommendedName>
        <fullName evidence="1">Transposable element P transposase-like RNase H domain-containing protein</fullName>
    </recommendedName>
</protein>